<gene>
    <name evidence="2" type="ORF">TAT_000122700</name>
    <name evidence="3" type="ORF">TAV_000122800</name>
</gene>
<evidence type="ECO:0000256" key="1">
    <source>
        <dbReference type="SAM" id="MobiDB-lite"/>
    </source>
</evidence>
<feature type="compositionally biased region" description="Basic and acidic residues" evidence="1">
    <location>
        <begin position="43"/>
        <end position="58"/>
    </location>
</feature>
<name>A0A3B0N8J8_THEAN</name>
<dbReference type="EMBL" id="UIVT01000002">
    <property type="protein sequence ID" value="SVP90518.1"/>
    <property type="molecule type" value="Genomic_DNA"/>
</dbReference>
<organism evidence="2">
    <name type="scientific">Theileria annulata</name>
    <dbReference type="NCBI Taxonomy" id="5874"/>
    <lineage>
        <taxon>Eukaryota</taxon>
        <taxon>Sar</taxon>
        <taxon>Alveolata</taxon>
        <taxon>Apicomplexa</taxon>
        <taxon>Aconoidasida</taxon>
        <taxon>Piroplasmida</taxon>
        <taxon>Theileriidae</taxon>
        <taxon>Theileria</taxon>
    </lineage>
</organism>
<evidence type="ECO:0000313" key="3">
    <source>
        <dbReference type="EMBL" id="SVP90999.1"/>
    </source>
</evidence>
<proteinExistence type="predicted"/>
<dbReference type="EMBL" id="UIVS01000002">
    <property type="protein sequence ID" value="SVP90999.1"/>
    <property type="molecule type" value="Genomic_DNA"/>
</dbReference>
<feature type="region of interest" description="Disordered" evidence="1">
    <location>
        <begin position="1"/>
        <end position="75"/>
    </location>
</feature>
<accession>A0A3B0N8J8</accession>
<dbReference type="VEuPathDB" id="PiroplasmaDB:TA15985"/>
<dbReference type="AlphaFoldDB" id="A0A3B0N8J8"/>
<reference evidence="2" key="1">
    <citation type="submission" date="2018-07" db="EMBL/GenBank/DDBJ databases">
        <authorList>
            <person name="Quirk P.G."/>
            <person name="Krulwich T.A."/>
        </authorList>
    </citation>
    <scope>NUCLEOTIDE SEQUENCE</scope>
    <source>
        <strain evidence="2">Anand</strain>
    </source>
</reference>
<feature type="compositionally biased region" description="Polar residues" evidence="1">
    <location>
        <begin position="1"/>
        <end position="11"/>
    </location>
</feature>
<protein>
    <submittedName>
        <fullName evidence="2">Uncharacterized protein</fullName>
    </submittedName>
</protein>
<feature type="region of interest" description="Disordered" evidence="1">
    <location>
        <begin position="128"/>
        <end position="165"/>
    </location>
</feature>
<sequence>MTDSTDSSCSNDFDETNDSSSTVTDQLESHDPDYSSDVCKPSDQSDSKDKESLKRKLSETAPIDEPSKLKKSDISDTPSFLDIIKSVVKDDPNKVDNFNVLTNTKEYDCPIAKLAKLNPGDSFLKASKVDNFSDFNQTDNKPETPGTSENTEENDNTEEEKTVLESSISEDEILLREIVFYLPVTTF</sequence>
<evidence type="ECO:0000313" key="2">
    <source>
        <dbReference type="EMBL" id="SVP90518.1"/>
    </source>
</evidence>
<feature type="compositionally biased region" description="Basic and acidic residues" evidence="1">
    <location>
        <begin position="65"/>
        <end position="74"/>
    </location>
</feature>